<dbReference type="Gene3D" id="1.20.120.910">
    <property type="entry name" value="DksA, coiled-coil domain"/>
    <property type="match status" value="1"/>
</dbReference>
<keyword evidence="1" id="KW-0479">Metal-binding</keyword>
<dbReference type="SUPFAM" id="SSF57716">
    <property type="entry name" value="Glucocorticoid receptor-like (DNA-binding domain)"/>
    <property type="match status" value="1"/>
</dbReference>
<dbReference type="PROSITE" id="PS01102">
    <property type="entry name" value="ZF_DKSA_1"/>
    <property type="match status" value="1"/>
</dbReference>
<evidence type="ECO:0000313" key="6">
    <source>
        <dbReference type="EMBL" id="MBA8062328.1"/>
    </source>
</evidence>
<organism evidence="6 7">
    <name type="scientific">Citrobacter freundii</name>
    <dbReference type="NCBI Taxonomy" id="546"/>
    <lineage>
        <taxon>Bacteria</taxon>
        <taxon>Pseudomonadati</taxon>
        <taxon>Pseudomonadota</taxon>
        <taxon>Gammaproteobacteria</taxon>
        <taxon>Enterobacterales</taxon>
        <taxon>Enterobacteriaceae</taxon>
        <taxon>Citrobacter</taxon>
        <taxon>Citrobacter freundii complex</taxon>
    </lineage>
</organism>
<gene>
    <name evidence="6" type="ORF">HV077_07950</name>
</gene>
<evidence type="ECO:0000256" key="2">
    <source>
        <dbReference type="ARBA" id="ARBA00022771"/>
    </source>
</evidence>
<dbReference type="EMBL" id="JABXRI010000001">
    <property type="protein sequence ID" value="MBA8062328.1"/>
    <property type="molecule type" value="Genomic_DNA"/>
</dbReference>
<comment type="caution">
    <text evidence="6">The sequence shown here is derived from an EMBL/GenBank/DDBJ whole genome shotgun (WGS) entry which is preliminary data.</text>
</comment>
<evidence type="ECO:0000256" key="4">
    <source>
        <dbReference type="PROSITE-ProRule" id="PRU00510"/>
    </source>
</evidence>
<sequence length="76" mass="8604">MTDVLDQASDLENEERERVLKSHLNRIKEQPDNVGFCNDCGNDIPLPRLKAQPDAVTCHTCQSIREQRGKRGLGSR</sequence>
<evidence type="ECO:0000256" key="3">
    <source>
        <dbReference type="ARBA" id="ARBA00022833"/>
    </source>
</evidence>
<evidence type="ECO:0000259" key="5">
    <source>
        <dbReference type="Pfam" id="PF01258"/>
    </source>
</evidence>
<evidence type="ECO:0000313" key="7">
    <source>
        <dbReference type="Proteomes" id="UP000591803"/>
    </source>
</evidence>
<dbReference type="GO" id="GO:0008270">
    <property type="term" value="F:zinc ion binding"/>
    <property type="evidence" value="ECO:0007669"/>
    <property type="project" value="UniProtKB-KW"/>
</dbReference>
<dbReference type="PROSITE" id="PS51128">
    <property type="entry name" value="ZF_DKSA_2"/>
    <property type="match status" value="1"/>
</dbReference>
<name>A0A7W3H8D9_CITFR</name>
<dbReference type="AlphaFoldDB" id="A0A7W3H8D9"/>
<feature type="domain" description="Zinc finger DksA/TraR C4-type" evidence="5">
    <location>
        <begin position="35"/>
        <end position="67"/>
    </location>
</feature>
<dbReference type="Proteomes" id="UP000591803">
    <property type="component" value="Unassembled WGS sequence"/>
</dbReference>
<dbReference type="InterPro" id="IPR020458">
    <property type="entry name" value="Znf_DskA_TraR_CS"/>
</dbReference>
<protein>
    <submittedName>
        <fullName evidence="6">TraR/DksA C4-type zinc finger protein</fullName>
    </submittedName>
</protein>
<keyword evidence="3" id="KW-0862">Zinc</keyword>
<proteinExistence type="predicted"/>
<evidence type="ECO:0000256" key="1">
    <source>
        <dbReference type="ARBA" id="ARBA00022723"/>
    </source>
</evidence>
<keyword evidence="2" id="KW-0863">Zinc-finger</keyword>
<reference evidence="6 7" key="1">
    <citation type="submission" date="2020-06" db="EMBL/GenBank/DDBJ databases">
        <title>REHAB project genomes.</title>
        <authorList>
            <person name="Shaw L.P."/>
        </authorList>
    </citation>
    <scope>NUCLEOTIDE SEQUENCE [LARGE SCALE GENOMIC DNA]</scope>
    <source>
        <strain evidence="6 7">RHBSTW-00116</strain>
    </source>
</reference>
<accession>A0A7W3H8D9</accession>
<dbReference type="Pfam" id="PF01258">
    <property type="entry name" value="zf-dskA_traR"/>
    <property type="match status" value="1"/>
</dbReference>
<dbReference type="InterPro" id="IPR000962">
    <property type="entry name" value="Znf_DskA_TraR"/>
</dbReference>
<feature type="zinc finger region" description="dksA C4-type" evidence="4">
    <location>
        <begin position="37"/>
        <end position="61"/>
    </location>
</feature>